<dbReference type="InterPro" id="IPR022496">
    <property type="entry name" value="T6A_TsaB"/>
</dbReference>
<dbReference type="InterPro" id="IPR043129">
    <property type="entry name" value="ATPase_NBD"/>
</dbReference>
<keyword evidence="2" id="KW-0808">Transferase</keyword>
<dbReference type="InterPro" id="IPR000905">
    <property type="entry name" value="Gcp-like_dom"/>
</dbReference>
<accession>A0A1L5F561</accession>
<dbReference type="GO" id="GO:0016740">
    <property type="term" value="F:transferase activity"/>
    <property type="evidence" value="ECO:0007669"/>
    <property type="project" value="UniProtKB-KW"/>
</dbReference>
<organism evidence="2 3">
    <name type="scientific">Clostridium kluyveri</name>
    <dbReference type="NCBI Taxonomy" id="1534"/>
    <lineage>
        <taxon>Bacteria</taxon>
        <taxon>Bacillati</taxon>
        <taxon>Bacillota</taxon>
        <taxon>Clostridia</taxon>
        <taxon>Eubacteriales</taxon>
        <taxon>Clostridiaceae</taxon>
        <taxon>Clostridium</taxon>
    </lineage>
</organism>
<dbReference type="EMBL" id="CP018335">
    <property type="protein sequence ID" value="APM38149.1"/>
    <property type="molecule type" value="Genomic_DNA"/>
</dbReference>
<dbReference type="CDD" id="cd24032">
    <property type="entry name" value="ASKHA_NBD_TsaB"/>
    <property type="match status" value="1"/>
</dbReference>
<dbReference type="AlphaFoldDB" id="A0A1L5F561"/>
<dbReference type="OrthoDB" id="9784166at2"/>
<dbReference type="PANTHER" id="PTHR11735">
    <property type="entry name" value="TRNA N6-ADENOSINE THREONYLCARBAMOYLTRANSFERASE"/>
    <property type="match status" value="1"/>
</dbReference>
<dbReference type="Proteomes" id="UP000184604">
    <property type="component" value="Chromosome"/>
</dbReference>
<dbReference type="GO" id="GO:0002949">
    <property type="term" value="P:tRNA threonylcarbamoyladenosine modification"/>
    <property type="evidence" value="ECO:0007669"/>
    <property type="project" value="InterPro"/>
</dbReference>
<gene>
    <name evidence="2" type="ORF">BS101_05050</name>
</gene>
<evidence type="ECO:0000259" key="1">
    <source>
        <dbReference type="Pfam" id="PF00814"/>
    </source>
</evidence>
<proteinExistence type="predicted"/>
<feature type="domain" description="Gcp-like" evidence="1">
    <location>
        <begin position="31"/>
        <end position="226"/>
    </location>
</feature>
<name>A0A1L5F561_CLOKL</name>
<protein>
    <submittedName>
        <fullName evidence="2">tRNA (Adenosine(37)-N6)-threonylcarbamoyltransferase complex dimerization subunit type 1 TsaB</fullName>
    </submittedName>
</protein>
<sequence length="237" mass="26098">MKILSLDSSTESATCAVLDDYKLLGEITLNCKKQHSTIIMPTIDILLKNLNTDITSLDGFVVSKGPGSFTGLRIGASVIKGLSQGTGKPFVGVSSLDALAYSLCYTPGIICPILDALRENVYTALYRFVHNKLDIITDYMAVSINDLIELVNKYHQPVCFIGNAVPKFKDILISKIKNPSFAPINLNVVKASSLGELGLHLLNSGIEDNIYNFAPFYLRKSQAEREYEKKLESCRNE</sequence>
<reference evidence="2 3" key="1">
    <citation type="submission" date="2016-12" db="EMBL/GenBank/DDBJ databases">
        <title>Complete genome sequence of Clostridium kluyveri JZZ isolated from the pit mud of a Chinese flavor liquor-making factory.</title>
        <authorList>
            <person name="Wang Y."/>
        </authorList>
    </citation>
    <scope>NUCLEOTIDE SEQUENCE [LARGE SCALE GENOMIC DNA]</scope>
    <source>
        <strain evidence="2 3">JZZ</strain>
    </source>
</reference>
<dbReference type="PANTHER" id="PTHR11735:SF11">
    <property type="entry name" value="TRNA THREONYLCARBAMOYLADENOSINE BIOSYNTHESIS PROTEIN TSAB"/>
    <property type="match status" value="1"/>
</dbReference>
<evidence type="ECO:0000313" key="2">
    <source>
        <dbReference type="EMBL" id="APM38149.1"/>
    </source>
</evidence>
<dbReference type="Gene3D" id="3.30.420.40">
    <property type="match status" value="2"/>
</dbReference>
<evidence type="ECO:0000313" key="3">
    <source>
        <dbReference type="Proteomes" id="UP000184604"/>
    </source>
</evidence>
<dbReference type="RefSeq" id="WP_073537836.1">
    <property type="nucleotide sequence ID" value="NZ_CP018335.1"/>
</dbReference>
<dbReference type="NCBIfam" id="TIGR03725">
    <property type="entry name" value="T6A_YeaZ"/>
    <property type="match status" value="1"/>
</dbReference>
<dbReference type="SUPFAM" id="SSF53067">
    <property type="entry name" value="Actin-like ATPase domain"/>
    <property type="match status" value="2"/>
</dbReference>
<dbReference type="Pfam" id="PF00814">
    <property type="entry name" value="TsaD"/>
    <property type="match status" value="1"/>
</dbReference>
<dbReference type="GO" id="GO:0005829">
    <property type="term" value="C:cytosol"/>
    <property type="evidence" value="ECO:0007669"/>
    <property type="project" value="TreeGrafter"/>
</dbReference>